<keyword evidence="2" id="KW-1185">Reference proteome</keyword>
<accession>A0AAW2E1U2</accession>
<dbReference type="Proteomes" id="UP001459277">
    <property type="component" value="Unassembled WGS sequence"/>
</dbReference>
<evidence type="ECO:0000313" key="1">
    <source>
        <dbReference type="EMBL" id="KAL0015668.1"/>
    </source>
</evidence>
<sequence length="427" mass="50558">MLADLYPLLYQSLNWFREMVGEREVVSEVRSSELETRLLSSDDPVEVEVDTVASGPSLFGRRKIRSFHALREECALDADTLFRFPIYPFIMELLNHFNIASGQLMPNLWRIVVSCMEIWMVVTEGDMIRLYEFVHLYCLKESKEYGYCEFVPWVKKVRIITDLYFSFRYWKSKYFFVSGMDGRLFLKTFGVKFLVKKYPKLKSRYKTRIQVATEYAKTIDNFDDLIDLRAFARLFLGLEPFPFVLRAIEIEGKCCLLVCVEGECLERVSFFVEEDCPYTSVLSSLFPLVSHSAGVARLLKMSKDEQWIRDKFQFRDSVKIRIPSYEERACHLYANELVPNSWRIIVSCMVVWMSANDGDVIRRDEFFHFYCLRKSKDPGYYEFKPWDRASRLILDYSSSLRNWKPNFFFVSRSGWEFVLNEDMEEAL</sequence>
<proteinExistence type="predicted"/>
<name>A0AAW2E1U2_9ROSI</name>
<organism evidence="1 2">
    <name type="scientific">Lithocarpus litseifolius</name>
    <dbReference type="NCBI Taxonomy" id="425828"/>
    <lineage>
        <taxon>Eukaryota</taxon>
        <taxon>Viridiplantae</taxon>
        <taxon>Streptophyta</taxon>
        <taxon>Embryophyta</taxon>
        <taxon>Tracheophyta</taxon>
        <taxon>Spermatophyta</taxon>
        <taxon>Magnoliopsida</taxon>
        <taxon>eudicotyledons</taxon>
        <taxon>Gunneridae</taxon>
        <taxon>Pentapetalae</taxon>
        <taxon>rosids</taxon>
        <taxon>fabids</taxon>
        <taxon>Fagales</taxon>
        <taxon>Fagaceae</taxon>
        <taxon>Lithocarpus</taxon>
    </lineage>
</organism>
<reference evidence="1 2" key="1">
    <citation type="submission" date="2024-01" db="EMBL/GenBank/DDBJ databases">
        <title>A telomere-to-telomere, gap-free genome of sweet tea (Lithocarpus litseifolius).</title>
        <authorList>
            <person name="Zhou J."/>
        </authorList>
    </citation>
    <scope>NUCLEOTIDE SEQUENCE [LARGE SCALE GENOMIC DNA]</scope>
    <source>
        <strain evidence="1">Zhou-2022a</strain>
        <tissue evidence="1">Leaf</tissue>
    </source>
</reference>
<dbReference type="EMBL" id="JAZDWU010000001">
    <property type="protein sequence ID" value="KAL0015668.1"/>
    <property type="molecule type" value="Genomic_DNA"/>
</dbReference>
<protein>
    <submittedName>
        <fullName evidence="1">Uncharacterized protein</fullName>
    </submittedName>
</protein>
<evidence type="ECO:0000313" key="2">
    <source>
        <dbReference type="Proteomes" id="UP001459277"/>
    </source>
</evidence>
<comment type="caution">
    <text evidence="1">The sequence shown here is derived from an EMBL/GenBank/DDBJ whole genome shotgun (WGS) entry which is preliminary data.</text>
</comment>
<gene>
    <name evidence="1" type="ORF">SO802_002737</name>
</gene>
<dbReference type="AlphaFoldDB" id="A0AAW2E1U2"/>